<name>A0A811KFV3_9BILA</name>
<dbReference type="PANTHER" id="PTHR13066:SF2">
    <property type="entry name" value="GOLGIN-45"/>
    <property type="match status" value="1"/>
</dbReference>
<reference evidence="2" key="1">
    <citation type="submission" date="2020-09" db="EMBL/GenBank/DDBJ databases">
        <authorList>
            <person name="Kikuchi T."/>
        </authorList>
    </citation>
    <scope>NUCLEOTIDE SEQUENCE</scope>
    <source>
        <strain evidence="2">SH1</strain>
    </source>
</reference>
<evidence type="ECO:0008006" key="4">
    <source>
        <dbReference type="Google" id="ProtNLM"/>
    </source>
</evidence>
<evidence type="ECO:0000313" key="2">
    <source>
        <dbReference type="EMBL" id="CAD5214280.1"/>
    </source>
</evidence>
<dbReference type="GO" id="GO:0007030">
    <property type="term" value="P:Golgi organization"/>
    <property type="evidence" value="ECO:0007669"/>
    <property type="project" value="InterPro"/>
</dbReference>
<dbReference type="InterPro" id="IPR027095">
    <property type="entry name" value="Golgin-45"/>
</dbReference>
<proteinExistence type="predicted"/>
<dbReference type="Proteomes" id="UP000783686">
    <property type="component" value="Unassembled WGS sequence"/>
</dbReference>
<gene>
    <name evidence="2" type="ORF">BOKJ2_LOCUS5514</name>
</gene>
<evidence type="ECO:0000313" key="3">
    <source>
        <dbReference type="Proteomes" id="UP000614601"/>
    </source>
</evidence>
<feature type="region of interest" description="Disordered" evidence="1">
    <location>
        <begin position="1"/>
        <end position="29"/>
    </location>
</feature>
<dbReference type="EMBL" id="CAJFCW020000003">
    <property type="protein sequence ID" value="CAG9102451.1"/>
    <property type="molecule type" value="Genomic_DNA"/>
</dbReference>
<dbReference type="OrthoDB" id="5959043at2759"/>
<organism evidence="2 3">
    <name type="scientific">Bursaphelenchus okinawaensis</name>
    <dbReference type="NCBI Taxonomy" id="465554"/>
    <lineage>
        <taxon>Eukaryota</taxon>
        <taxon>Metazoa</taxon>
        <taxon>Ecdysozoa</taxon>
        <taxon>Nematoda</taxon>
        <taxon>Chromadorea</taxon>
        <taxon>Rhabditida</taxon>
        <taxon>Tylenchina</taxon>
        <taxon>Tylenchomorpha</taxon>
        <taxon>Aphelenchoidea</taxon>
        <taxon>Aphelenchoididae</taxon>
        <taxon>Bursaphelenchus</taxon>
    </lineage>
</organism>
<dbReference type="EMBL" id="CAJFDH010000003">
    <property type="protein sequence ID" value="CAD5214280.1"/>
    <property type="molecule type" value="Genomic_DNA"/>
</dbReference>
<dbReference type="PANTHER" id="PTHR13066">
    <property type="entry name" value="BASIC LEUCINE ZIPPER NUCLEAR FACTOR 1 BLZF1 PROTEIN"/>
    <property type="match status" value="1"/>
</dbReference>
<comment type="caution">
    <text evidence="2">The sequence shown here is derived from an EMBL/GenBank/DDBJ whole genome shotgun (WGS) entry which is preliminary data.</text>
</comment>
<accession>A0A811KFV3</accession>
<evidence type="ECO:0000256" key="1">
    <source>
        <dbReference type="SAM" id="MobiDB-lite"/>
    </source>
</evidence>
<protein>
    <recommendedName>
        <fullName evidence="4">Golgin-45</fullName>
    </recommendedName>
</protein>
<keyword evidence="3" id="KW-1185">Reference proteome</keyword>
<sequence length="273" mass="31338">MAVLLEADDKLQRKRNRKPVPWEPYKGATKGPDKLLEDNIREEPLRLVKYPISSDLPEKCRLGTEIEVENEFDLKIGENKPEVKTKVIKPQTVPEPLLDDKEIALLRKELQIQRDINKELKSLLVQSLSEDVNCQITSLAEDKVRLAKNIDSYYFRAHSDAETREQLALENQLWRSKFLAMAIRTDDLTYSLHQSLRMLKDAQQTITDMLPVIPTTLTEALKKKIAELISVDVVSLYNKSPCDESRQSNVKKCPTNLTISCCKRCHGKEIKLV</sequence>
<dbReference type="Proteomes" id="UP000614601">
    <property type="component" value="Unassembled WGS sequence"/>
</dbReference>
<dbReference type="AlphaFoldDB" id="A0A811KFV3"/>
<dbReference type="GO" id="GO:0000139">
    <property type="term" value="C:Golgi membrane"/>
    <property type="evidence" value="ECO:0007669"/>
    <property type="project" value="TreeGrafter"/>
</dbReference>
<dbReference type="GO" id="GO:0043001">
    <property type="term" value="P:Golgi to plasma membrane protein transport"/>
    <property type="evidence" value="ECO:0007669"/>
    <property type="project" value="InterPro"/>
</dbReference>